<keyword evidence="3" id="KW-1185">Reference proteome</keyword>
<sequence length="230" mass="25569">MPTLCRLARTILRALRPSVNPSILLSPYTRALLYYVQTIAIVALLRGGLTNNDETLQALTMDKGCQYLTYDAVVHPPPGTITPHLFTALPSQLFFNGITHNVETFEASTSRYPDAAKLKLTKDHDGGLPRRGSVASRAPLPVLTAAAPQPGPPAPSSYPAAARPEPHRHRRRRGLHQDHDRLSIDPILCWHRSFFLGTRYERKTEIVGHRNSPRLPRILLLRTNENAAAT</sequence>
<name>A0ABR1X4T4_9PEZI</name>
<evidence type="ECO:0000313" key="2">
    <source>
        <dbReference type="EMBL" id="KAK8090421.1"/>
    </source>
</evidence>
<dbReference type="Proteomes" id="UP001433268">
    <property type="component" value="Unassembled WGS sequence"/>
</dbReference>
<gene>
    <name evidence="2" type="ORF">PG997_005382</name>
</gene>
<evidence type="ECO:0000256" key="1">
    <source>
        <dbReference type="SAM" id="MobiDB-lite"/>
    </source>
</evidence>
<dbReference type="RefSeq" id="XP_066673315.1">
    <property type="nucleotide sequence ID" value="XM_066809697.1"/>
</dbReference>
<feature type="region of interest" description="Disordered" evidence="1">
    <location>
        <begin position="144"/>
        <end position="178"/>
    </location>
</feature>
<comment type="caution">
    <text evidence="2">The sequence shown here is derived from an EMBL/GenBank/DDBJ whole genome shotgun (WGS) entry which is preliminary data.</text>
</comment>
<reference evidence="2 3" key="1">
    <citation type="submission" date="2023-01" db="EMBL/GenBank/DDBJ databases">
        <title>Analysis of 21 Apiospora genomes using comparative genomics revels a genus with tremendous synthesis potential of carbohydrate active enzymes and secondary metabolites.</title>
        <authorList>
            <person name="Sorensen T."/>
        </authorList>
    </citation>
    <scope>NUCLEOTIDE SEQUENCE [LARGE SCALE GENOMIC DNA]</scope>
    <source>
        <strain evidence="2 3">CBS 114990</strain>
    </source>
</reference>
<protein>
    <submittedName>
        <fullName evidence="2">Uncharacterized protein</fullName>
    </submittedName>
</protein>
<dbReference type="GeneID" id="92042757"/>
<evidence type="ECO:0000313" key="3">
    <source>
        <dbReference type="Proteomes" id="UP001433268"/>
    </source>
</evidence>
<proteinExistence type="predicted"/>
<dbReference type="EMBL" id="JAQQWN010000004">
    <property type="protein sequence ID" value="KAK8090421.1"/>
    <property type="molecule type" value="Genomic_DNA"/>
</dbReference>
<accession>A0ABR1X4T4</accession>
<organism evidence="2 3">
    <name type="scientific">Apiospora hydei</name>
    <dbReference type="NCBI Taxonomy" id="1337664"/>
    <lineage>
        <taxon>Eukaryota</taxon>
        <taxon>Fungi</taxon>
        <taxon>Dikarya</taxon>
        <taxon>Ascomycota</taxon>
        <taxon>Pezizomycotina</taxon>
        <taxon>Sordariomycetes</taxon>
        <taxon>Xylariomycetidae</taxon>
        <taxon>Amphisphaeriales</taxon>
        <taxon>Apiosporaceae</taxon>
        <taxon>Apiospora</taxon>
    </lineage>
</organism>